<dbReference type="Proteomes" id="UP000827724">
    <property type="component" value="Unassembled WGS sequence"/>
</dbReference>
<feature type="region of interest" description="Disordered" evidence="1">
    <location>
        <begin position="18"/>
        <end position="61"/>
    </location>
</feature>
<dbReference type="OrthoDB" id="3360544at2759"/>
<dbReference type="AlphaFoldDB" id="A0A9P8QMK1"/>
<evidence type="ECO:0000313" key="2">
    <source>
        <dbReference type="EMBL" id="KAH6609056.1"/>
    </source>
</evidence>
<comment type="caution">
    <text evidence="2">The sequence shown here is derived from an EMBL/GenBank/DDBJ whole genome shotgun (WGS) entry which is preliminary data.</text>
</comment>
<gene>
    <name evidence="2" type="ORF">Trco_002402</name>
</gene>
<reference evidence="2" key="1">
    <citation type="submission" date="2021-08" db="EMBL/GenBank/DDBJ databases">
        <title>Chromosome-Level Trichoderma cornu-damae using Hi-C Data.</title>
        <authorList>
            <person name="Kim C.S."/>
        </authorList>
    </citation>
    <scope>NUCLEOTIDE SEQUENCE</scope>
    <source>
        <strain evidence="2">KA19-0412C</strain>
    </source>
</reference>
<proteinExistence type="predicted"/>
<evidence type="ECO:0000313" key="3">
    <source>
        <dbReference type="Proteomes" id="UP000827724"/>
    </source>
</evidence>
<dbReference type="EMBL" id="JAIWOZ010000002">
    <property type="protein sequence ID" value="KAH6609056.1"/>
    <property type="molecule type" value="Genomic_DNA"/>
</dbReference>
<sequence length="93" mass="10221">MARRISFELAIPHICVPTTHTGAAGDLPTMRKRNKDRSGSKKPQGDGDVQKHDESTGSPGVIIYDKEFTESRVKRFSAPSGMMQIQTHLRGGL</sequence>
<organism evidence="2 3">
    <name type="scientific">Trichoderma cornu-damae</name>
    <dbReference type="NCBI Taxonomy" id="654480"/>
    <lineage>
        <taxon>Eukaryota</taxon>
        <taxon>Fungi</taxon>
        <taxon>Dikarya</taxon>
        <taxon>Ascomycota</taxon>
        <taxon>Pezizomycotina</taxon>
        <taxon>Sordariomycetes</taxon>
        <taxon>Hypocreomycetidae</taxon>
        <taxon>Hypocreales</taxon>
        <taxon>Hypocreaceae</taxon>
        <taxon>Trichoderma</taxon>
    </lineage>
</organism>
<keyword evidence="3" id="KW-1185">Reference proteome</keyword>
<evidence type="ECO:0000256" key="1">
    <source>
        <dbReference type="SAM" id="MobiDB-lite"/>
    </source>
</evidence>
<protein>
    <submittedName>
        <fullName evidence="2">Uncharacterized protein</fullName>
    </submittedName>
</protein>
<accession>A0A9P8QMK1</accession>
<feature type="compositionally biased region" description="Basic and acidic residues" evidence="1">
    <location>
        <begin position="36"/>
        <end position="55"/>
    </location>
</feature>
<name>A0A9P8QMK1_9HYPO</name>